<protein>
    <submittedName>
        <fullName evidence="2">Uncharacterized protein</fullName>
    </submittedName>
</protein>
<feature type="region of interest" description="Disordered" evidence="1">
    <location>
        <begin position="19"/>
        <end position="44"/>
    </location>
</feature>
<keyword evidence="3" id="KW-1185">Reference proteome</keyword>
<accession>A0A5P9NKC2</accession>
<evidence type="ECO:0000256" key="1">
    <source>
        <dbReference type="SAM" id="MobiDB-lite"/>
    </source>
</evidence>
<dbReference type="AlphaFoldDB" id="A0A5P9NKC2"/>
<name>A0A5P9NKC2_9GAMM</name>
<evidence type="ECO:0000313" key="3">
    <source>
        <dbReference type="Proteomes" id="UP000326287"/>
    </source>
</evidence>
<reference evidence="2 3" key="1">
    <citation type="submission" date="2019-02" db="EMBL/GenBank/DDBJ databases">
        <authorList>
            <person name="Li S.-H."/>
        </authorList>
    </citation>
    <scope>NUCLEOTIDE SEQUENCE [LARGE SCALE GENOMIC DNA]</scope>
    <source>
        <strain evidence="2 3">IMCC14385</strain>
    </source>
</reference>
<sequence length="106" mass="11443">MPDTAAELSALKQQLEQVREARLSAPAPTTPPPVPVETDAPGVDTIPEALSDWLDENGELDPEIAMEKIQKFGREWLEGFNEDLSDAKPSSILAIFALGVMVGKLS</sequence>
<dbReference type="EMBL" id="CP036422">
    <property type="protein sequence ID" value="QFU76313.1"/>
    <property type="molecule type" value="Genomic_DNA"/>
</dbReference>
<organism evidence="2 3">
    <name type="scientific">Halioglobus maricola</name>
    <dbReference type="NCBI Taxonomy" id="2601894"/>
    <lineage>
        <taxon>Bacteria</taxon>
        <taxon>Pseudomonadati</taxon>
        <taxon>Pseudomonadota</taxon>
        <taxon>Gammaproteobacteria</taxon>
        <taxon>Cellvibrionales</taxon>
        <taxon>Halieaceae</taxon>
        <taxon>Halioglobus</taxon>
    </lineage>
</organism>
<proteinExistence type="predicted"/>
<gene>
    <name evidence="2" type="ORF">EY643_11935</name>
</gene>
<dbReference type="Proteomes" id="UP000326287">
    <property type="component" value="Chromosome"/>
</dbReference>
<dbReference type="KEGG" id="halc:EY643_11935"/>
<dbReference type="RefSeq" id="WP_153239457.1">
    <property type="nucleotide sequence ID" value="NZ_CP036422.1"/>
</dbReference>
<evidence type="ECO:0000313" key="2">
    <source>
        <dbReference type="EMBL" id="QFU76313.1"/>
    </source>
</evidence>